<gene>
    <name evidence="3" type="ORF">C8J55DRAFT_563379</name>
</gene>
<evidence type="ECO:0000313" key="3">
    <source>
        <dbReference type="EMBL" id="KAJ4471689.1"/>
    </source>
</evidence>
<sequence>MRLNLALFVVGLVSFAFALPLNTTQPEAQVLVSPKPDLTSDHTKTNAATPTPSNSIVPNNHAVMLRVTVNLRIPISIHPLTTKIIDDCLQTFLQAQRFRNVHFSIMHVRSSPTDGKSYGFDFSYANKMYEGTMTIVRQTTNWVVDSMHSNIHEVDGPHL</sequence>
<dbReference type="EMBL" id="JANVFS010000028">
    <property type="protein sequence ID" value="KAJ4471689.1"/>
    <property type="molecule type" value="Genomic_DNA"/>
</dbReference>
<reference evidence="3" key="2">
    <citation type="journal article" date="2023" name="Proc. Natl. Acad. Sci. U.S.A.">
        <title>A global phylogenomic analysis of the shiitake genus Lentinula.</title>
        <authorList>
            <person name="Sierra-Patev S."/>
            <person name="Min B."/>
            <person name="Naranjo-Ortiz M."/>
            <person name="Looney B."/>
            <person name="Konkel Z."/>
            <person name="Slot J.C."/>
            <person name="Sakamoto Y."/>
            <person name="Steenwyk J.L."/>
            <person name="Rokas A."/>
            <person name="Carro J."/>
            <person name="Camarero S."/>
            <person name="Ferreira P."/>
            <person name="Molpeceres G."/>
            <person name="Ruiz-Duenas F.J."/>
            <person name="Serrano A."/>
            <person name="Henrissat B."/>
            <person name="Drula E."/>
            <person name="Hughes K.W."/>
            <person name="Mata J.L."/>
            <person name="Ishikawa N.K."/>
            <person name="Vargas-Isla R."/>
            <person name="Ushijima S."/>
            <person name="Smith C.A."/>
            <person name="Donoghue J."/>
            <person name="Ahrendt S."/>
            <person name="Andreopoulos W."/>
            <person name="He G."/>
            <person name="LaButti K."/>
            <person name="Lipzen A."/>
            <person name="Ng V."/>
            <person name="Riley R."/>
            <person name="Sandor L."/>
            <person name="Barry K."/>
            <person name="Martinez A.T."/>
            <person name="Xiao Y."/>
            <person name="Gibbons J.G."/>
            <person name="Terashima K."/>
            <person name="Grigoriev I.V."/>
            <person name="Hibbett D."/>
        </authorList>
    </citation>
    <scope>NUCLEOTIDE SEQUENCE</scope>
    <source>
        <strain evidence="3">Sp2 HRB7682 ss15</strain>
    </source>
</reference>
<feature type="compositionally biased region" description="Polar residues" evidence="1">
    <location>
        <begin position="45"/>
        <end position="55"/>
    </location>
</feature>
<comment type="caution">
    <text evidence="3">The sequence shown here is derived from an EMBL/GenBank/DDBJ whole genome shotgun (WGS) entry which is preliminary data.</text>
</comment>
<feature type="signal peptide" evidence="2">
    <location>
        <begin position="1"/>
        <end position="18"/>
    </location>
</feature>
<name>A0A9W9A2S1_9AGAR</name>
<organism evidence="3 4">
    <name type="scientific">Lentinula lateritia</name>
    <dbReference type="NCBI Taxonomy" id="40482"/>
    <lineage>
        <taxon>Eukaryota</taxon>
        <taxon>Fungi</taxon>
        <taxon>Dikarya</taxon>
        <taxon>Basidiomycota</taxon>
        <taxon>Agaricomycotina</taxon>
        <taxon>Agaricomycetes</taxon>
        <taxon>Agaricomycetidae</taxon>
        <taxon>Agaricales</taxon>
        <taxon>Marasmiineae</taxon>
        <taxon>Omphalotaceae</taxon>
        <taxon>Lentinula</taxon>
    </lineage>
</organism>
<protein>
    <submittedName>
        <fullName evidence="3">Uncharacterized protein</fullName>
    </submittedName>
</protein>
<feature type="chain" id="PRO_5040883197" evidence="2">
    <location>
        <begin position="19"/>
        <end position="159"/>
    </location>
</feature>
<dbReference type="Proteomes" id="UP001150238">
    <property type="component" value="Unassembled WGS sequence"/>
</dbReference>
<feature type="region of interest" description="Disordered" evidence="1">
    <location>
        <begin position="34"/>
        <end position="55"/>
    </location>
</feature>
<proteinExistence type="predicted"/>
<evidence type="ECO:0000256" key="2">
    <source>
        <dbReference type="SAM" id="SignalP"/>
    </source>
</evidence>
<reference evidence="3" key="1">
    <citation type="submission" date="2022-08" db="EMBL/GenBank/DDBJ databases">
        <authorList>
            <consortium name="DOE Joint Genome Institute"/>
            <person name="Min B."/>
            <person name="Riley R."/>
            <person name="Sierra-Patev S."/>
            <person name="Naranjo-Ortiz M."/>
            <person name="Looney B."/>
            <person name="Konkel Z."/>
            <person name="Slot J.C."/>
            <person name="Sakamoto Y."/>
            <person name="Steenwyk J.L."/>
            <person name="Rokas A."/>
            <person name="Carro J."/>
            <person name="Camarero S."/>
            <person name="Ferreira P."/>
            <person name="Molpeceres G."/>
            <person name="Ruiz-Duenas F.J."/>
            <person name="Serrano A."/>
            <person name="Henrissat B."/>
            <person name="Drula E."/>
            <person name="Hughes K.W."/>
            <person name="Mata J.L."/>
            <person name="Ishikawa N.K."/>
            <person name="Vargas-Isla R."/>
            <person name="Ushijima S."/>
            <person name="Smith C.A."/>
            <person name="Ahrendt S."/>
            <person name="Andreopoulos W."/>
            <person name="He G."/>
            <person name="Labutti K."/>
            <person name="Lipzen A."/>
            <person name="Ng V."/>
            <person name="Sandor L."/>
            <person name="Barry K."/>
            <person name="Martinez A.T."/>
            <person name="Xiao Y."/>
            <person name="Gibbons J.G."/>
            <person name="Terashima K."/>
            <person name="Hibbett D.S."/>
            <person name="Grigoriev I.V."/>
        </authorList>
    </citation>
    <scope>NUCLEOTIDE SEQUENCE</scope>
    <source>
        <strain evidence="3">Sp2 HRB7682 ss15</strain>
    </source>
</reference>
<keyword evidence="2" id="KW-0732">Signal</keyword>
<evidence type="ECO:0000256" key="1">
    <source>
        <dbReference type="SAM" id="MobiDB-lite"/>
    </source>
</evidence>
<dbReference type="AlphaFoldDB" id="A0A9W9A2S1"/>
<evidence type="ECO:0000313" key="4">
    <source>
        <dbReference type="Proteomes" id="UP001150238"/>
    </source>
</evidence>
<accession>A0A9W9A2S1</accession>